<dbReference type="InterPro" id="IPR036259">
    <property type="entry name" value="MFS_trans_sf"/>
</dbReference>
<feature type="transmembrane region" description="Helical" evidence="6">
    <location>
        <begin position="276"/>
        <end position="294"/>
    </location>
</feature>
<dbReference type="Gene3D" id="1.20.1250.20">
    <property type="entry name" value="MFS general substrate transporter like domains"/>
    <property type="match status" value="1"/>
</dbReference>
<evidence type="ECO:0000256" key="6">
    <source>
        <dbReference type="SAM" id="Phobius"/>
    </source>
</evidence>
<feature type="transmembrane region" description="Helical" evidence="6">
    <location>
        <begin position="364"/>
        <end position="381"/>
    </location>
</feature>
<evidence type="ECO:0000313" key="8">
    <source>
        <dbReference type="EMBL" id="VDC48586.1"/>
    </source>
</evidence>
<feature type="transmembrane region" description="Helical" evidence="6">
    <location>
        <begin position="82"/>
        <end position="105"/>
    </location>
</feature>
<dbReference type="GO" id="GO:0022857">
    <property type="term" value="F:transmembrane transporter activity"/>
    <property type="evidence" value="ECO:0007669"/>
    <property type="project" value="InterPro"/>
</dbReference>
<feature type="transmembrane region" description="Helical" evidence="6">
    <location>
        <begin position="50"/>
        <end position="70"/>
    </location>
</feature>
<dbReference type="Proteomes" id="UP000289220">
    <property type="component" value="Unassembled WGS sequence"/>
</dbReference>
<proteinExistence type="predicted"/>
<evidence type="ECO:0000256" key="1">
    <source>
        <dbReference type="ARBA" id="ARBA00004651"/>
    </source>
</evidence>
<keyword evidence="9" id="KW-1185">Reference proteome</keyword>
<dbReference type="AlphaFoldDB" id="A0A7Z9C3T2"/>
<evidence type="ECO:0000256" key="3">
    <source>
        <dbReference type="ARBA" id="ARBA00022692"/>
    </source>
</evidence>
<dbReference type="EMBL" id="UXHF01000104">
    <property type="protein sequence ID" value="VDC48586.1"/>
    <property type="molecule type" value="Genomic_DNA"/>
</dbReference>
<feature type="transmembrane region" description="Helical" evidence="6">
    <location>
        <begin position="212"/>
        <end position="231"/>
    </location>
</feature>
<dbReference type="PROSITE" id="PS50850">
    <property type="entry name" value="MFS"/>
    <property type="match status" value="1"/>
</dbReference>
<evidence type="ECO:0000256" key="4">
    <source>
        <dbReference type="ARBA" id="ARBA00022989"/>
    </source>
</evidence>
<keyword evidence="2" id="KW-1003">Cell membrane</keyword>
<name>A0A7Z9C3T2_9CAUL</name>
<dbReference type="PANTHER" id="PTHR43124:SF3">
    <property type="entry name" value="CHLORAMPHENICOL EFFLUX PUMP RV0191"/>
    <property type="match status" value="1"/>
</dbReference>
<dbReference type="RefSeq" id="WP_035305479.1">
    <property type="nucleotide sequence ID" value="NZ_UXHF01000104.1"/>
</dbReference>
<keyword evidence="3 6" id="KW-0812">Transmembrane</keyword>
<dbReference type="CDD" id="cd17324">
    <property type="entry name" value="MFS_NepI_like"/>
    <property type="match status" value="1"/>
</dbReference>
<dbReference type="Pfam" id="PF07690">
    <property type="entry name" value="MFS_1"/>
    <property type="match status" value="1"/>
</dbReference>
<keyword evidence="5 6" id="KW-0472">Membrane</keyword>
<dbReference type="InterPro" id="IPR011701">
    <property type="entry name" value="MFS"/>
</dbReference>
<reference evidence="8 9" key="1">
    <citation type="submission" date="2018-11" db="EMBL/GenBank/DDBJ databases">
        <authorList>
            <person name="Peiro R."/>
            <person name="Begona"/>
            <person name="Cbmso G."/>
            <person name="Lopez M."/>
            <person name="Gonzalez S."/>
            <person name="Sacristan E."/>
            <person name="Castillo E."/>
        </authorList>
    </citation>
    <scope>NUCLEOTIDE SEQUENCE [LARGE SCALE GENOMIC DNA]</scope>
    <source>
        <strain evidence="8">Brev_genome</strain>
    </source>
</reference>
<feature type="transmembrane region" description="Helical" evidence="6">
    <location>
        <begin position="140"/>
        <end position="166"/>
    </location>
</feature>
<feature type="domain" description="Major facilitator superfamily (MFS) profile" evidence="7">
    <location>
        <begin position="16"/>
        <end position="386"/>
    </location>
</feature>
<feature type="transmembrane region" description="Helical" evidence="6">
    <location>
        <begin position="251"/>
        <end position="269"/>
    </location>
</feature>
<organism evidence="8 9">
    <name type="scientific">Brevundimonas mediterranea</name>
    <dbReference type="NCBI Taxonomy" id="74329"/>
    <lineage>
        <taxon>Bacteria</taxon>
        <taxon>Pseudomonadati</taxon>
        <taxon>Pseudomonadota</taxon>
        <taxon>Alphaproteobacteria</taxon>
        <taxon>Caulobacterales</taxon>
        <taxon>Caulobacteraceae</taxon>
        <taxon>Brevundimonas</taxon>
    </lineage>
</organism>
<accession>A0A7Z9C3T2</accession>
<feature type="transmembrane region" description="Helical" evidence="6">
    <location>
        <begin position="300"/>
        <end position="319"/>
    </location>
</feature>
<feature type="transmembrane region" description="Helical" evidence="6">
    <location>
        <begin position="172"/>
        <end position="191"/>
    </location>
</feature>
<dbReference type="GO" id="GO:0005886">
    <property type="term" value="C:plasma membrane"/>
    <property type="evidence" value="ECO:0007669"/>
    <property type="project" value="UniProtKB-SubCell"/>
</dbReference>
<evidence type="ECO:0000256" key="5">
    <source>
        <dbReference type="ARBA" id="ARBA00023136"/>
    </source>
</evidence>
<evidence type="ECO:0000256" key="2">
    <source>
        <dbReference type="ARBA" id="ARBA00022475"/>
    </source>
</evidence>
<dbReference type="PANTHER" id="PTHR43124">
    <property type="entry name" value="PURINE EFFLUX PUMP PBUE"/>
    <property type="match status" value="1"/>
</dbReference>
<gene>
    <name evidence="8" type="primary">nepI</name>
    <name evidence="8" type="ORF">BREV_BREV_03184</name>
</gene>
<feature type="transmembrane region" description="Helical" evidence="6">
    <location>
        <begin position="340"/>
        <end position="358"/>
    </location>
</feature>
<feature type="transmembrane region" description="Helical" evidence="6">
    <location>
        <begin position="111"/>
        <end position="128"/>
    </location>
</feature>
<evidence type="ECO:0000259" key="7">
    <source>
        <dbReference type="PROSITE" id="PS50850"/>
    </source>
</evidence>
<dbReference type="InterPro" id="IPR050189">
    <property type="entry name" value="MFS_Efflux_Transporters"/>
</dbReference>
<protein>
    <submittedName>
        <fullName evidence="8">Purine ribonucleoside efflux pump NepI</fullName>
    </submittedName>
</protein>
<feature type="transmembrane region" description="Helical" evidence="6">
    <location>
        <begin position="12"/>
        <end position="30"/>
    </location>
</feature>
<evidence type="ECO:0000313" key="9">
    <source>
        <dbReference type="Proteomes" id="UP000289220"/>
    </source>
</evidence>
<keyword evidence="4 6" id="KW-1133">Transmembrane helix</keyword>
<dbReference type="InterPro" id="IPR020846">
    <property type="entry name" value="MFS_dom"/>
</dbReference>
<dbReference type="SUPFAM" id="SSF103473">
    <property type="entry name" value="MFS general substrate transporter"/>
    <property type="match status" value="1"/>
</dbReference>
<sequence length="388" mass="39871">MTPIRAPSDDRLPVLGLLGLAAAGFLTILTEALPAGLLFQMSADLAVSEAMVGQLITAYALGSLIAAIPLTAATRGWRRRPLLMTAVGGFLLVNIITAVSTSYVLTLCARFFAGAFAGLVWALLAGYASRMAPEHLKGRAIALAMIGTPLALTIGIPAGTLIGGIIGWRPVFIMMSGLSILLVAWIAWCVPDFEGETGGDRASLASVLGRPGLKPVLAATLGFVLAHNILYTYIAPLLDRAGMGGRVDATLLLFGVAAIGSIWMVAVGIDRRLRTLTLASVGLFLVAALMLGAFGQVSWIVLLAVVIWGLGFGGAASLFQTASARIAGEAADVAQSMVVTAWNLAIAGGGLLGGLMLLGGGAGLLPWSCVLLLAAIGLVVWKSRLGFA</sequence>
<comment type="caution">
    <text evidence="8">The sequence shown here is derived from an EMBL/GenBank/DDBJ whole genome shotgun (WGS) entry which is preliminary data.</text>
</comment>
<comment type="subcellular location">
    <subcellularLocation>
        <location evidence="1">Cell membrane</location>
        <topology evidence="1">Multi-pass membrane protein</topology>
    </subcellularLocation>
</comment>